<evidence type="ECO:0000313" key="9">
    <source>
        <dbReference type="Proteomes" id="UP000266385"/>
    </source>
</evidence>
<keyword evidence="3 6" id="KW-0521">NADP</keyword>
<organism evidence="8 9">
    <name type="scientific">Henriciella mobilis</name>
    <dbReference type="NCBI Taxonomy" id="2305467"/>
    <lineage>
        <taxon>Bacteria</taxon>
        <taxon>Pseudomonadati</taxon>
        <taxon>Pseudomonadota</taxon>
        <taxon>Alphaproteobacteria</taxon>
        <taxon>Hyphomonadales</taxon>
        <taxon>Hyphomonadaceae</taxon>
        <taxon>Henriciella</taxon>
    </lineage>
</organism>
<feature type="domain" description="YjeF C-terminal" evidence="7">
    <location>
        <begin position="10"/>
        <end position="276"/>
    </location>
</feature>
<dbReference type="Pfam" id="PF01256">
    <property type="entry name" value="Carb_kinase"/>
    <property type="match status" value="1"/>
</dbReference>
<dbReference type="GO" id="GO:0005524">
    <property type="term" value="F:ATP binding"/>
    <property type="evidence" value="ECO:0007669"/>
    <property type="project" value="UniProtKB-KW"/>
</dbReference>
<dbReference type="AlphaFoldDB" id="A0A399REL6"/>
<dbReference type="GO" id="GO:0046496">
    <property type="term" value="P:nicotinamide nucleotide metabolic process"/>
    <property type="evidence" value="ECO:0007669"/>
    <property type="project" value="UniProtKB-UniRule"/>
</dbReference>
<dbReference type="HAMAP" id="MF_01965">
    <property type="entry name" value="NADHX_dehydratase"/>
    <property type="match status" value="1"/>
</dbReference>
<feature type="binding site" evidence="6">
    <location>
        <position position="222"/>
    </location>
    <ligand>
        <name>(6S)-NADPHX</name>
        <dbReference type="ChEBI" id="CHEBI:64076"/>
    </ligand>
</feature>
<keyword evidence="1 6" id="KW-0547">Nucleotide-binding</keyword>
<dbReference type="GO" id="GO:0052856">
    <property type="term" value="F:NAD(P)HX epimerase activity"/>
    <property type="evidence" value="ECO:0007669"/>
    <property type="project" value="TreeGrafter"/>
</dbReference>
<dbReference type="Gene3D" id="3.40.1190.20">
    <property type="match status" value="1"/>
</dbReference>
<dbReference type="Proteomes" id="UP000266385">
    <property type="component" value="Unassembled WGS sequence"/>
</dbReference>
<sequence>MTNQAAVPNSPSLWMNSWPWPDRDSHKHVRGHLGCVSGPASSTGAVRLSARAGLRVGAGLVTLFSPPGAVLVNASHETAVMVKSFSDVESLKALACRTQCTLIGPGAGLTRDTIDNTLAVLEGAASAVLDADALTMFKEQPQRLFSAIKGPALFTPHEGEFRRIFPDLPVSGDRVDAVSKASKQSGAVIILKGASSLVASPDGRLVENTHASPFLATAGSGDVLAGIAGGLMAQGMDAFDAACAACWVHGELGLRLGPGLIAEDLPEALPALLHELYAART</sequence>
<dbReference type="OrthoDB" id="9806925at2"/>
<accession>A0A399REL6</accession>
<feature type="binding site" evidence="6">
    <location>
        <position position="106"/>
    </location>
    <ligand>
        <name>(6S)-NADPHX</name>
        <dbReference type="ChEBI" id="CHEBI:64076"/>
    </ligand>
</feature>
<protein>
    <recommendedName>
        <fullName evidence="6">ADP-dependent (S)-NAD(P)H-hydrate dehydratase</fullName>
        <ecNumber evidence="6">4.2.1.136</ecNumber>
    </recommendedName>
    <alternativeName>
        <fullName evidence="6">ADP-dependent NAD(P)HX dehydratase</fullName>
    </alternativeName>
</protein>
<comment type="function">
    <text evidence="6">Catalyzes the dehydration of the S-form of NAD(P)HX at the expense of ADP, which is converted to AMP. Together with NAD(P)HX epimerase, which catalyzes the epimerization of the S- and R-forms, the enzyme allows the repair of both epimers of NAD(P)HX, a damaged form of NAD(P)H that is a result of enzymatic or heat-dependent hydration.</text>
</comment>
<dbReference type="EC" id="4.2.1.136" evidence="6"/>
<name>A0A399REL6_9PROT</name>
<dbReference type="PANTHER" id="PTHR12592:SF0">
    <property type="entry name" value="ATP-DEPENDENT (S)-NAD(P)H-HYDRATE DEHYDRATASE"/>
    <property type="match status" value="1"/>
</dbReference>
<dbReference type="GO" id="GO:0110051">
    <property type="term" value="P:metabolite repair"/>
    <property type="evidence" value="ECO:0007669"/>
    <property type="project" value="TreeGrafter"/>
</dbReference>
<evidence type="ECO:0000256" key="5">
    <source>
        <dbReference type="ARBA" id="ARBA00023239"/>
    </source>
</evidence>
<evidence type="ECO:0000313" key="8">
    <source>
        <dbReference type="EMBL" id="RIJ28232.1"/>
    </source>
</evidence>
<dbReference type="CDD" id="cd01171">
    <property type="entry name" value="YXKO-related"/>
    <property type="match status" value="1"/>
</dbReference>
<keyword evidence="5 6" id="KW-0456">Lyase</keyword>
<comment type="cofactor">
    <cofactor evidence="6">
        <name>Mg(2+)</name>
        <dbReference type="ChEBI" id="CHEBI:18420"/>
    </cofactor>
</comment>
<evidence type="ECO:0000256" key="1">
    <source>
        <dbReference type="ARBA" id="ARBA00022741"/>
    </source>
</evidence>
<gene>
    <name evidence="6" type="primary">nnrD</name>
    <name evidence="8" type="ORF">D1223_12575</name>
</gene>
<reference evidence="8 9" key="1">
    <citation type="submission" date="2018-08" db="EMBL/GenBank/DDBJ databases">
        <title>Henriciella mobilis sp. nov., isolated from seawater.</title>
        <authorList>
            <person name="Cheng H."/>
            <person name="Wu Y.-H."/>
            <person name="Xu X.-W."/>
            <person name="Guo L.-L."/>
        </authorList>
    </citation>
    <scope>NUCLEOTIDE SEQUENCE [LARGE SCALE GENOMIC DNA]</scope>
    <source>
        <strain evidence="8 9">JN25</strain>
    </source>
</reference>
<evidence type="ECO:0000256" key="4">
    <source>
        <dbReference type="ARBA" id="ARBA00023027"/>
    </source>
</evidence>
<keyword evidence="4 6" id="KW-0520">NAD</keyword>
<feature type="binding site" evidence="6">
    <location>
        <position position="157"/>
    </location>
    <ligand>
        <name>(6S)-NADPHX</name>
        <dbReference type="ChEBI" id="CHEBI:64076"/>
    </ligand>
</feature>
<dbReference type="GO" id="GO:0052855">
    <property type="term" value="F:ADP-dependent NAD(P)H-hydrate dehydratase activity"/>
    <property type="evidence" value="ECO:0007669"/>
    <property type="project" value="UniProtKB-UniRule"/>
</dbReference>
<dbReference type="InterPro" id="IPR029056">
    <property type="entry name" value="Ribokinase-like"/>
</dbReference>
<proteinExistence type="inferred from homology"/>
<dbReference type="InterPro" id="IPR000631">
    <property type="entry name" value="CARKD"/>
</dbReference>
<dbReference type="PANTHER" id="PTHR12592">
    <property type="entry name" value="ATP-DEPENDENT (S)-NAD(P)H-HYDRATE DEHYDRATASE FAMILY MEMBER"/>
    <property type="match status" value="1"/>
</dbReference>
<dbReference type="EMBL" id="QWFX01000013">
    <property type="protein sequence ID" value="RIJ28232.1"/>
    <property type="molecule type" value="Genomic_DNA"/>
</dbReference>
<comment type="catalytic activity">
    <reaction evidence="6">
        <text>(6S)-NADHX + ADP = AMP + phosphate + NADH + H(+)</text>
        <dbReference type="Rhea" id="RHEA:32223"/>
        <dbReference type="ChEBI" id="CHEBI:15378"/>
        <dbReference type="ChEBI" id="CHEBI:43474"/>
        <dbReference type="ChEBI" id="CHEBI:57945"/>
        <dbReference type="ChEBI" id="CHEBI:64074"/>
        <dbReference type="ChEBI" id="CHEBI:456215"/>
        <dbReference type="ChEBI" id="CHEBI:456216"/>
        <dbReference type="EC" id="4.2.1.136"/>
    </reaction>
</comment>
<comment type="caution">
    <text evidence="8">The sequence shown here is derived from an EMBL/GenBank/DDBJ whole genome shotgun (WGS) entry which is preliminary data.</text>
</comment>
<comment type="subunit">
    <text evidence="6">Homotetramer.</text>
</comment>
<feature type="binding site" evidence="6">
    <location>
        <begin position="192"/>
        <end position="196"/>
    </location>
    <ligand>
        <name>AMP</name>
        <dbReference type="ChEBI" id="CHEBI:456215"/>
    </ligand>
</feature>
<keyword evidence="2 6" id="KW-0067">ATP-binding</keyword>
<feature type="binding site" evidence="6">
    <location>
        <position position="45"/>
    </location>
    <ligand>
        <name>(6S)-NADPHX</name>
        <dbReference type="ChEBI" id="CHEBI:64076"/>
    </ligand>
</feature>
<evidence type="ECO:0000256" key="2">
    <source>
        <dbReference type="ARBA" id="ARBA00022840"/>
    </source>
</evidence>
<dbReference type="SUPFAM" id="SSF53613">
    <property type="entry name" value="Ribokinase-like"/>
    <property type="match status" value="1"/>
</dbReference>
<dbReference type="PROSITE" id="PS51383">
    <property type="entry name" value="YJEF_C_3"/>
    <property type="match status" value="1"/>
</dbReference>
<dbReference type="NCBIfam" id="TIGR00196">
    <property type="entry name" value="yjeF_cterm"/>
    <property type="match status" value="1"/>
</dbReference>
<evidence type="ECO:0000256" key="6">
    <source>
        <dbReference type="HAMAP-Rule" id="MF_01965"/>
    </source>
</evidence>
<evidence type="ECO:0000259" key="7">
    <source>
        <dbReference type="PROSITE" id="PS51383"/>
    </source>
</evidence>
<comment type="similarity">
    <text evidence="6">Belongs to the NnrD/CARKD family.</text>
</comment>
<comment type="catalytic activity">
    <reaction evidence="6">
        <text>(6S)-NADPHX + ADP = AMP + phosphate + NADPH + H(+)</text>
        <dbReference type="Rhea" id="RHEA:32235"/>
        <dbReference type="ChEBI" id="CHEBI:15378"/>
        <dbReference type="ChEBI" id="CHEBI:43474"/>
        <dbReference type="ChEBI" id="CHEBI:57783"/>
        <dbReference type="ChEBI" id="CHEBI:64076"/>
        <dbReference type="ChEBI" id="CHEBI:456215"/>
        <dbReference type="ChEBI" id="CHEBI:456216"/>
        <dbReference type="EC" id="4.2.1.136"/>
    </reaction>
</comment>
<feature type="binding site" evidence="6">
    <location>
        <position position="221"/>
    </location>
    <ligand>
        <name>AMP</name>
        <dbReference type="ChEBI" id="CHEBI:456215"/>
    </ligand>
</feature>
<evidence type="ECO:0000256" key="3">
    <source>
        <dbReference type="ARBA" id="ARBA00022857"/>
    </source>
</evidence>
<keyword evidence="9" id="KW-1185">Reference proteome</keyword>